<sequence length="493" mass="56276">MVAKQGWRLIQFPNSLVSKVLRARYFRSCSFLDAKPGSNPSFIWRSILWGRQVIQKGARWRIGNGSNILVYKENWIPRPDTFKPISPLTLPIDTTVGEVMDDENNWDVAKLNQHFMQEDTEAILKIPLPRSQKVDEMLWHYDKHGEYSVRSEYQIALKLKAPDEPSSSGSNSKRWKVVWSMELPEKMKIFMWRAARNLLPTAENLWKRKCLKDPICQGCNREVETVRHALLDCKAARKIWYHATSSVQIPNAQNQDILEFIYEVWSTWGKTEAEQAIAFCWAVWFARNKRIFEGKKSDPRASAAKAESLLEAYHRARKPDASHIHNVKRIVQKKWEPPPGNFLKVNVDAGINNRDQVAGLGAVIKDPSGKIVAADTKQVPLREGVSFAEAEAMEWGLQVAKELSLSALIMETDCKEVVDLLNNTKGSRIGISWVISDIQEQRRDFKEVKFRHIPRTCNTCAHSLTKLAVGANTSAVWLDHIPTEILNVLNSVV</sequence>
<proteinExistence type="predicted"/>
<accession>A0ACB8KJI2</accession>
<keyword evidence="1" id="KW-0548">Nucleotidyltransferase</keyword>
<dbReference type="EMBL" id="CM039174">
    <property type="protein sequence ID" value="KAH9754587.1"/>
    <property type="molecule type" value="Genomic_DNA"/>
</dbReference>
<protein>
    <submittedName>
        <fullName evidence="1">Reverse transcriptase/RNA-dependent DNA polymerase</fullName>
    </submittedName>
</protein>
<dbReference type="Proteomes" id="UP000829398">
    <property type="component" value="Chromosome 5"/>
</dbReference>
<comment type="caution">
    <text evidence="1">The sequence shown here is derived from an EMBL/GenBank/DDBJ whole genome shotgun (WGS) entry which is preliminary data.</text>
</comment>
<gene>
    <name evidence="1" type="ORF">KPL71_015493</name>
</gene>
<keyword evidence="2" id="KW-1185">Reference proteome</keyword>
<reference evidence="2" key="1">
    <citation type="journal article" date="2023" name="Hortic. Res.">
        <title>A chromosome-level phased genome enabling allele-level studies in sweet orange: a case study on citrus Huanglongbing tolerance.</title>
        <authorList>
            <person name="Wu B."/>
            <person name="Yu Q."/>
            <person name="Deng Z."/>
            <person name="Duan Y."/>
            <person name="Luo F."/>
            <person name="Gmitter F. Jr."/>
        </authorList>
    </citation>
    <scope>NUCLEOTIDE SEQUENCE [LARGE SCALE GENOMIC DNA]</scope>
    <source>
        <strain evidence="2">cv. Valencia</strain>
    </source>
</reference>
<evidence type="ECO:0000313" key="2">
    <source>
        <dbReference type="Proteomes" id="UP000829398"/>
    </source>
</evidence>
<keyword evidence="1" id="KW-0808">Transferase</keyword>
<organism evidence="1 2">
    <name type="scientific">Citrus sinensis</name>
    <name type="common">Sweet orange</name>
    <name type="synonym">Citrus aurantium var. sinensis</name>
    <dbReference type="NCBI Taxonomy" id="2711"/>
    <lineage>
        <taxon>Eukaryota</taxon>
        <taxon>Viridiplantae</taxon>
        <taxon>Streptophyta</taxon>
        <taxon>Embryophyta</taxon>
        <taxon>Tracheophyta</taxon>
        <taxon>Spermatophyta</taxon>
        <taxon>Magnoliopsida</taxon>
        <taxon>eudicotyledons</taxon>
        <taxon>Gunneridae</taxon>
        <taxon>Pentapetalae</taxon>
        <taxon>rosids</taxon>
        <taxon>malvids</taxon>
        <taxon>Sapindales</taxon>
        <taxon>Rutaceae</taxon>
        <taxon>Aurantioideae</taxon>
        <taxon>Citrus</taxon>
    </lineage>
</organism>
<keyword evidence="1" id="KW-0695">RNA-directed DNA polymerase</keyword>
<name>A0ACB8KJI2_CITSI</name>
<evidence type="ECO:0000313" key="1">
    <source>
        <dbReference type="EMBL" id="KAH9754587.1"/>
    </source>
</evidence>